<dbReference type="NCBIfam" id="NF038387">
    <property type="entry name" value="CBS_CbpA"/>
    <property type="match status" value="1"/>
</dbReference>
<gene>
    <name evidence="3" type="ORF">HMPREF0446_01413</name>
</gene>
<dbReference type="eggNOG" id="COG0517">
    <property type="taxonomic scope" value="Bacteria"/>
</dbReference>
<dbReference type="Proteomes" id="UP000002939">
    <property type="component" value="Unassembled WGS sequence"/>
</dbReference>
<dbReference type="Pfam" id="PF00571">
    <property type="entry name" value="CBS"/>
    <property type="match status" value="1"/>
</dbReference>
<sequence length="212" mass="23873">MLLKSLVIPKKSLTVVKESCTLEEAIVILENSGYRCVPVLDETETFFRGNIYKMHIYRHKANGGDMSLPVTHLIKNTTKFINITSSFFKVFFTIKELPYIAVLDDSQRFYGILTHSSLLNMLQESWSVNNGSYVLTIISGGEKGSLAQISKIINQYASIANVMTLDTEKDRSLRRLLITLPAGVPNETLNQIISALEKKDFSIAEVEDLNDY</sequence>
<feature type="domain" description="CBS" evidence="2">
    <location>
        <begin position="7"/>
        <end position="66"/>
    </location>
</feature>
<reference evidence="3" key="1">
    <citation type="submission" date="2009-09" db="EMBL/GenBank/DDBJ databases">
        <authorList>
            <consortium name="The Broad Institute Genome Sequencing Platform"/>
            <person name="Ward D."/>
            <person name="Feldgarden M."/>
            <person name="Earl A."/>
            <person name="Young S.K."/>
            <person name="Zeng Q."/>
            <person name="Koehrsen M."/>
            <person name="Alvarado L."/>
            <person name="Berlin A."/>
            <person name="Bochicchio J."/>
            <person name="Borenstein D."/>
            <person name="Chapman S.B."/>
            <person name="Chen Z."/>
            <person name="Engels R."/>
            <person name="Freedman E."/>
            <person name="Gellesch M."/>
            <person name="Goldberg J."/>
            <person name="Griggs A."/>
            <person name="Gujja S."/>
            <person name="Heilman E."/>
            <person name="Heiman D."/>
            <person name="Hepburn T."/>
            <person name="Howarth C."/>
            <person name="Jen D."/>
            <person name="Larson L."/>
            <person name="Lewis B."/>
            <person name="Mehta T."/>
            <person name="Park D."/>
            <person name="Pearson M."/>
            <person name="Roberts A."/>
            <person name="Saif S."/>
            <person name="Shea T."/>
            <person name="Shenoy N."/>
            <person name="Sisk P."/>
            <person name="Stolte C."/>
            <person name="Sykes S."/>
            <person name="Thomson T."/>
            <person name="Walk T."/>
            <person name="White J."/>
            <person name="Yandava C."/>
            <person name="Sibley C.D."/>
            <person name="Field T.R."/>
            <person name="Grinwis M."/>
            <person name="Eshaghurshan C.S."/>
            <person name="Surette M.G."/>
            <person name="Haas B."/>
            <person name="Nusbaum C."/>
            <person name="Birren B."/>
        </authorList>
    </citation>
    <scope>NUCLEOTIDE SEQUENCE [LARGE SCALE GENOMIC DNA]</scope>
    <source>
        <strain evidence="3">ATCC 700633</strain>
    </source>
</reference>
<dbReference type="AlphaFoldDB" id="D0BN78"/>
<dbReference type="InterPro" id="IPR046342">
    <property type="entry name" value="CBS_dom_sf"/>
</dbReference>
<evidence type="ECO:0000256" key="1">
    <source>
        <dbReference type="PROSITE-ProRule" id="PRU00703"/>
    </source>
</evidence>
<dbReference type="CDD" id="cd02205">
    <property type="entry name" value="CBS_pair_SF"/>
    <property type="match status" value="1"/>
</dbReference>
<dbReference type="RefSeq" id="WP_006703689.1">
    <property type="nucleotide sequence ID" value="NZ_KI391971.1"/>
</dbReference>
<protein>
    <recommendedName>
        <fullName evidence="2">CBS domain-containing protein</fullName>
    </recommendedName>
</protein>
<evidence type="ECO:0000259" key="2">
    <source>
        <dbReference type="PROSITE" id="PS51371"/>
    </source>
</evidence>
<keyword evidence="1" id="KW-0129">CBS domain</keyword>
<reference evidence="3" key="2">
    <citation type="submission" date="2011-10" db="EMBL/GenBank/DDBJ databases">
        <title>The Genome Sequence of Granulicatella elegans ATCC 700633.</title>
        <authorList>
            <consortium name="The Broad Institute Genome Sequencing Platform"/>
            <consortium name="The Broad Institute Genome Sequencing Center for Infectious Disease"/>
            <person name="Earl A."/>
            <person name="Ward D."/>
            <person name="Feldgarden M."/>
            <person name="Gevers D."/>
            <person name="Sibley C.D."/>
            <person name="Field T.R."/>
            <person name="Grinwis M."/>
            <person name="Eshaghurshan C.S."/>
            <person name="Surette M.G."/>
            <person name="Young S.K."/>
            <person name="Zeng Q."/>
            <person name="Gargeya S."/>
            <person name="Fitzgerald M."/>
            <person name="Haas B."/>
            <person name="Abouelleil A."/>
            <person name="Alvarado L."/>
            <person name="Arachchi H.M."/>
            <person name="Berlin A."/>
            <person name="Brown A."/>
            <person name="Chapman S.B."/>
            <person name="Chen Z."/>
            <person name="Dunbar C."/>
            <person name="Freedman E."/>
            <person name="Gearin G."/>
            <person name="Goldberg J."/>
            <person name="Griggs A."/>
            <person name="Gujja S."/>
            <person name="Heiman D."/>
            <person name="Howarth C."/>
            <person name="Larson L."/>
            <person name="Lui A."/>
            <person name="MacDonald P.J.P."/>
            <person name="Montmayeur A."/>
            <person name="Murphy C."/>
            <person name="Neiman D."/>
            <person name="Pearson M."/>
            <person name="Priest M."/>
            <person name="Roberts A."/>
            <person name="Saif S."/>
            <person name="Shea T."/>
            <person name="Shenoy N."/>
            <person name="Sisk P."/>
            <person name="Stolte C."/>
            <person name="Sykes S."/>
            <person name="Wortman J."/>
            <person name="Nusbaum C."/>
            <person name="Birren B."/>
        </authorList>
    </citation>
    <scope>NUCLEOTIDE SEQUENCE [LARGE SCALE GENOMIC DNA]</scope>
    <source>
        <strain evidence="3">ATCC 700633</strain>
    </source>
</reference>
<comment type="caution">
    <text evidence="3">The sequence shown here is derived from an EMBL/GenBank/DDBJ whole genome shotgun (WGS) entry which is preliminary data.</text>
</comment>
<name>D0BN78_9LACT</name>
<dbReference type="SUPFAM" id="SSF54631">
    <property type="entry name" value="CBS-domain pair"/>
    <property type="match status" value="1"/>
</dbReference>
<organism evidence="3 4">
    <name type="scientific">Granulicatella elegans ATCC 700633</name>
    <dbReference type="NCBI Taxonomy" id="626369"/>
    <lineage>
        <taxon>Bacteria</taxon>
        <taxon>Bacillati</taxon>
        <taxon>Bacillota</taxon>
        <taxon>Bacilli</taxon>
        <taxon>Lactobacillales</taxon>
        <taxon>Carnobacteriaceae</taxon>
        <taxon>Granulicatella</taxon>
    </lineage>
</organism>
<evidence type="ECO:0000313" key="4">
    <source>
        <dbReference type="Proteomes" id="UP000002939"/>
    </source>
</evidence>
<dbReference type="InterPro" id="IPR000644">
    <property type="entry name" value="CBS_dom"/>
</dbReference>
<dbReference type="HOGENOM" id="CLU_112830_0_0_9"/>
<dbReference type="EMBL" id="ACRF02000003">
    <property type="protein sequence ID" value="EEW92568.1"/>
    <property type="molecule type" value="Genomic_DNA"/>
</dbReference>
<dbReference type="STRING" id="626369.HMPREF0446_01413"/>
<keyword evidence="4" id="KW-1185">Reference proteome</keyword>
<evidence type="ECO:0000313" key="3">
    <source>
        <dbReference type="EMBL" id="EEW92568.1"/>
    </source>
</evidence>
<dbReference type="PIRSF" id="PIRSF035040">
    <property type="entry name" value="UCP035040_CBS_Lmo0553"/>
    <property type="match status" value="1"/>
</dbReference>
<proteinExistence type="predicted"/>
<dbReference type="PROSITE" id="PS51371">
    <property type="entry name" value="CBS"/>
    <property type="match status" value="1"/>
</dbReference>
<dbReference type="Gene3D" id="3.10.580.10">
    <property type="entry name" value="CBS-domain"/>
    <property type="match status" value="1"/>
</dbReference>
<dbReference type="InterPro" id="IPR017036">
    <property type="entry name" value="Lmo0553-like"/>
</dbReference>
<accession>D0BN78</accession>
<dbReference type="OrthoDB" id="1706107at2"/>